<keyword evidence="2" id="KW-1185">Reference proteome</keyword>
<dbReference type="AlphaFoldDB" id="A0A089LXB6"/>
<dbReference type="HOGENOM" id="CLU_1957422_0_0_9"/>
<name>A0A089LXB6_9BACL</name>
<dbReference type="EMBL" id="CP009286">
    <property type="protein sequence ID" value="AIQ64775.1"/>
    <property type="molecule type" value="Genomic_DNA"/>
</dbReference>
<sequence>MKGLKLRIIFGLLIVILIIPAAYGLEGLDRSRGLRSGAIIKVQDESSGSLVALMGIDVLKSLMVQQFPDDDSAEGPTLLYVIGASGLSGYEQVEVKGLKGGEKFLGDKKNLSGPYVLALNERGTADLV</sequence>
<protein>
    <submittedName>
        <fullName evidence="1">Uncharacterized protein</fullName>
    </submittedName>
</protein>
<accession>A0A089LXB6</accession>
<reference evidence="1 2" key="1">
    <citation type="submission" date="2014-08" db="EMBL/GenBank/DDBJ databases">
        <title>Comparative genomics of the Paenibacillus odorifer group.</title>
        <authorList>
            <person name="den Bakker H.C."/>
            <person name="Tsai Y.-C."/>
            <person name="Martin N."/>
            <person name="Korlach J."/>
            <person name="Wiedmann M."/>
        </authorList>
    </citation>
    <scope>NUCLEOTIDE SEQUENCE [LARGE SCALE GENOMIC DNA]</scope>
    <source>
        <strain evidence="1 2">DSM 14472</strain>
    </source>
</reference>
<gene>
    <name evidence="1" type="ORF">PSTEL_18330</name>
</gene>
<evidence type="ECO:0000313" key="2">
    <source>
        <dbReference type="Proteomes" id="UP000029507"/>
    </source>
</evidence>
<dbReference type="Proteomes" id="UP000029507">
    <property type="component" value="Chromosome"/>
</dbReference>
<evidence type="ECO:0000313" key="1">
    <source>
        <dbReference type="EMBL" id="AIQ64775.1"/>
    </source>
</evidence>
<organism evidence="1 2">
    <name type="scientific">Paenibacillus stellifer</name>
    <dbReference type="NCBI Taxonomy" id="169760"/>
    <lineage>
        <taxon>Bacteria</taxon>
        <taxon>Bacillati</taxon>
        <taxon>Bacillota</taxon>
        <taxon>Bacilli</taxon>
        <taxon>Bacillales</taxon>
        <taxon>Paenibacillaceae</taxon>
        <taxon>Paenibacillus</taxon>
    </lineage>
</organism>
<dbReference type="KEGG" id="pste:PSTEL_18330"/>
<proteinExistence type="predicted"/>